<protein>
    <submittedName>
        <fullName evidence="1">Uncharacterized protein</fullName>
    </submittedName>
</protein>
<organism evidence="1 2">
    <name type="scientific">Rubripirellula tenax</name>
    <dbReference type="NCBI Taxonomy" id="2528015"/>
    <lineage>
        <taxon>Bacteria</taxon>
        <taxon>Pseudomonadati</taxon>
        <taxon>Planctomycetota</taxon>
        <taxon>Planctomycetia</taxon>
        <taxon>Pirellulales</taxon>
        <taxon>Pirellulaceae</taxon>
        <taxon>Rubripirellula</taxon>
    </lineage>
</organism>
<keyword evidence="2" id="KW-1185">Reference proteome</keyword>
<name>A0A5C6E7J3_9BACT</name>
<dbReference type="EMBL" id="SJPW01000012">
    <property type="protein sequence ID" value="TWU44535.1"/>
    <property type="molecule type" value="Genomic_DNA"/>
</dbReference>
<proteinExistence type="predicted"/>
<comment type="caution">
    <text evidence="1">The sequence shown here is derived from an EMBL/GenBank/DDBJ whole genome shotgun (WGS) entry which is preliminary data.</text>
</comment>
<accession>A0A5C6E7J3</accession>
<evidence type="ECO:0000313" key="2">
    <source>
        <dbReference type="Proteomes" id="UP000318288"/>
    </source>
</evidence>
<reference evidence="1 2" key="1">
    <citation type="submission" date="2019-02" db="EMBL/GenBank/DDBJ databases">
        <title>Deep-cultivation of Planctomycetes and their phenomic and genomic characterization uncovers novel biology.</title>
        <authorList>
            <person name="Wiegand S."/>
            <person name="Jogler M."/>
            <person name="Boedeker C."/>
            <person name="Pinto D."/>
            <person name="Vollmers J."/>
            <person name="Rivas-Marin E."/>
            <person name="Kohn T."/>
            <person name="Peeters S.H."/>
            <person name="Heuer A."/>
            <person name="Rast P."/>
            <person name="Oberbeckmann S."/>
            <person name="Bunk B."/>
            <person name="Jeske O."/>
            <person name="Meyerdierks A."/>
            <person name="Storesund J.E."/>
            <person name="Kallscheuer N."/>
            <person name="Luecker S."/>
            <person name="Lage O.M."/>
            <person name="Pohl T."/>
            <person name="Merkel B.J."/>
            <person name="Hornburger P."/>
            <person name="Mueller R.-W."/>
            <person name="Bruemmer F."/>
            <person name="Labrenz M."/>
            <person name="Spormann A.M."/>
            <person name="Op Den Camp H."/>
            <person name="Overmann J."/>
            <person name="Amann R."/>
            <person name="Jetten M.S.M."/>
            <person name="Mascher T."/>
            <person name="Medema M.H."/>
            <person name="Devos D.P."/>
            <person name="Kaster A.-K."/>
            <person name="Ovreas L."/>
            <person name="Rohde M."/>
            <person name="Galperin M.Y."/>
            <person name="Jogler C."/>
        </authorList>
    </citation>
    <scope>NUCLEOTIDE SEQUENCE [LARGE SCALE GENOMIC DNA]</scope>
    <source>
        <strain evidence="1 2">Poly51</strain>
    </source>
</reference>
<gene>
    <name evidence="1" type="ORF">Poly51_61020</name>
</gene>
<dbReference type="AlphaFoldDB" id="A0A5C6E7J3"/>
<evidence type="ECO:0000313" key="1">
    <source>
        <dbReference type="EMBL" id="TWU44535.1"/>
    </source>
</evidence>
<sequence length="59" mass="6465">MGVRQVSMCNTIWPGQQQFWSASAGQFNRDKLRIRRNLLSLASLGGTLVARLDTAGSSL</sequence>
<dbReference type="Proteomes" id="UP000318288">
    <property type="component" value="Unassembled WGS sequence"/>
</dbReference>